<dbReference type="EMBL" id="ACJE01000004">
    <property type="protein sequence ID" value="EHA26303.1"/>
    <property type="molecule type" value="Genomic_DNA"/>
</dbReference>
<evidence type="ECO:0000313" key="2">
    <source>
        <dbReference type="Proteomes" id="UP000009038"/>
    </source>
</evidence>
<evidence type="ECO:0000313" key="1">
    <source>
        <dbReference type="EMBL" id="EHA26303.1"/>
    </source>
</evidence>
<dbReference type="Proteomes" id="UP000009038">
    <property type="component" value="Unassembled WGS sequence"/>
</dbReference>
<dbReference type="VEuPathDB" id="FungiDB:ASPNIDRAFT2_36270"/>
<proteinExistence type="predicted"/>
<comment type="caution">
    <text evidence="1">The sequence shown here is derived from an EMBL/GenBank/DDBJ whole genome shotgun (WGS) entry which is preliminary data.</text>
</comment>
<sequence>MEGEEWKAASVMEAGVGGLSWRKSKVVTRSDGRNATWDGLENLFNLTLWAGRVLLNERMEELDDDDVDHFAGDNWDQRILPEADRGMGLGKYSVLDGKGKFVEKKD</sequence>
<accession>G3XRK1</accession>
<reference evidence="1 2" key="1">
    <citation type="journal article" date="2011" name="Genome Res.">
        <title>Comparative genomics of citric-acid-producing Aspergillus niger ATCC 1015 versus enzyme-producing CBS 513.88.</title>
        <authorList>
            <person name="Andersen M.R."/>
            <person name="Salazar M.P."/>
            <person name="Schaap P.J."/>
            <person name="van de Vondervoort P.J."/>
            <person name="Culley D."/>
            <person name="Thykaer J."/>
            <person name="Frisvad J.C."/>
            <person name="Nielsen K.F."/>
            <person name="Albang R."/>
            <person name="Albermann K."/>
            <person name="Berka R.M."/>
            <person name="Braus G.H."/>
            <person name="Braus-Stromeyer S.A."/>
            <person name="Corrochano L.M."/>
            <person name="Dai Z."/>
            <person name="van Dijck P.W."/>
            <person name="Hofmann G."/>
            <person name="Lasure L.L."/>
            <person name="Magnuson J.K."/>
            <person name="Menke H."/>
            <person name="Meijer M."/>
            <person name="Meijer S.L."/>
            <person name="Nielsen J.B."/>
            <person name="Nielsen M.L."/>
            <person name="van Ooyen A.J."/>
            <person name="Pel H.J."/>
            <person name="Poulsen L."/>
            <person name="Samson R.A."/>
            <person name="Stam H."/>
            <person name="Tsang A."/>
            <person name="van den Brink J.M."/>
            <person name="Atkins A."/>
            <person name="Aerts A."/>
            <person name="Shapiro H."/>
            <person name="Pangilinan J."/>
            <person name="Salamov A."/>
            <person name="Lou Y."/>
            <person name="Lindquist E."/>
            <person name="Lucas S."/>
            <person name="Grimwood J."/>
            <person name="Grigoriev I.V."/>
            <person name="Kubicek C.P."/>
            <person name="Martinez D."/>
            <person name="van Peij N.N."/>
            <person name="Roubos J.A."/>
            <person name="Nielsen J."/>
            <person name="Baker S.E."/>
        </authorList>
    </citation>
    <scope>NUCLEOTIDE SEQUENCE [LARGE SCALE GENOMIC DNA]</scope>
    <source>
        <strain evidence="2">ATCC 1015 / CBS 113.46 / FGSC A1144 / LSHB Ac4 / NCTC 3858a / NRRL 328 / USDA 3528.7</strain>
    </source>
</reference>
<dbReference type="AlphaFoldDB" id="G3XRK1"/>
<gene>
    <name evidence="1" type="ORF">ASPNIDRAFT_36270</name>
</gene>
<name>G3XRK1_ASPNA</name>
<organism evidence="1 2">
    <name type="scientific">Aspergillus niger (strain ATCC 1015 / CBS 113.46 / FGSC A1144 / LSHB Ac4 / NCTC 3858a / NRRL 328 / USDA 3528.7)</name>
    <dbReference type="NCBI Taxonomy" id="380704"/>
    <lineage>
        <taxon>Eukaryota</taxon>
        <taxon>Fungi</taxon>
        <taxon>Dikarya</taxon>
        <taxon>Ascomycota</taxon>
        <taxon>Pezizomycotina</taxon>
        <taxon>Eurotiomycetes</taxon>
        <taxon>Eurotiomycetidae</taxon>
        <taxon>Eurotiales</taxon>
        <taxon>Aspergillaceae</taxon>
        <taxon>Aspergillus</taxon>
        <taxon>Aspergillus subgen. Circumdati</taxon>
    </lineage>
</organism>
<protein>
    <submittedName>
        <fullName evidence="1">Uncharacterized protein</fullName>
    </submittedName>
</protein>
<dbReference type="HOGENOM" id="CLU_2222658_0_0_1"/>